<dbReference type="AlphaFoldDB" id="A0A1F6GZ60"/>
<dbReference type="FunFam" id="3.30.830.10:FF:000011">
    <property type="entry name" value="Presequence protease, mitochondrial"/>
    <property type="match status" value="1"/>
</dbReference>
<dbReference type="GO" id="GO:0046872">
    <property type="term" value="F:metal ion binding"/>
    <property type="evidence" value="ECO:0007669"/>
    <property type="project" value="InterPro"/>
</dbReference>
<dbReference type="InterPro" id="IPR055130">
    <property type="entry name" value="PreP_C"/>
</dbReference>
<dbReference type="PANTHER" id="PTHR43016:SF13">
    <property type="entry name" value="PRESEQUENCE PROTEASE, MITOCHONDRIAL"/>
    <property type="match status" value="1"/>
</dbReference>
<dbReference type="EMBL" id="MFNF01000016">
    <property type="protein sequence ID" value="OGH03447.1"/>
    <property type="molecule type" value="Genomic_DNA"/>
</dbReference>
<dbReference type="InterPro" id="IPR007863">
    <property type="entry name" value="Peptidase_M16_C"/>
</dbReference>
<organism evidence="2 3">
    <name type="scientific">Candidatus Lambdaproteobacteria bacterium RIFOXYD2_FULL_56_26</name>
    <dbReference type="NCBI Taxonomy" id="1817773"/>
    <lineage>
        <taxon>Bacteria</taxon>
        <taxon>Pseudomonadati</taxon>
        <taxon>Pseudomonadota</taxon>
        <taxon>Candidatus Lambdaproteobacteria</taxon>
    </lineage>
</organism>
<protein>
    <recommendedName>
        <fullName evidence="1">Peptidase M16C associated domain-containing protein</fullName>
    </recommendedName>
</protein>
<name>A0A1F6GZ60_9PROT</name>
<dbReference type="Pfam" id="PF00675">
    <property type="entry name" value="Peptidase_M16"/>
    <property type="match status" value="1"/>
</dbReference>
<accession>A0A1F6GZ60</accession>
<dbReference type="SMART" id="SM01264">
    <property type="entry name" value="M16C_associated"/>
    <property type="match status" value="1"/>
</dbReference>
<reference evidence="2 3" key="1">
    <citation type="journal article" date="2016" name="Nat. Commun.">
        <title>Thousands of microbial genomes shed light on interconnected biogeochemical processes in an aquifer system.</title>
        <authorList>
            <person name="Anantharaman K."/>
            <person name="Brown C.T."/>
            <person name="Hug L.A."/>
            <person name="Sharon I."/>
            <person name="Castelle C.J."/>
            <person name="Probst A.J."/>
            <person name="Thomas B.C."/>
            <person name="Singh A."/>
            <person name="Wilkins M.J."/>
            <person name="Karaoz U."/>
            <person name="Brodie E.L."/>
            <person name="Williams K.H."/>
            <person name="Hubbard S.S."/>
            <person name="Banfield J.F."/>
        </authorList>
    </citation>
    <scope>NUCLEOTIDE SEQUENCE [LARGE SCALE GENOMIC DNA]</scope>
</reference>
<dbReference type="Proteomes" id="UP000177583">
    <property type="component" value="Unassembled WGS sequence"/>
</dbReference>
<feature type="domain" description="Peptidase M16C associated" evidence="1">
    <location>
        <begin position="471"/>
        <end position="717"/>
    </location>
</feature>
<dbReference type="InterPro" id="IPR011249">
    <property type="entry name" value="Metalloenz_LuxS/M16"/>
</dbReference>
<dbReference type="Gene3D" id="3.30.830.10">
    <property type="entry name" value="Metalloenzyme, LuxS/M16 peptidase-like"/>
    <property type="match status" value="4"/>
</dbReference>
<gene>
    <name evidence="2" type="ORF">A2557_01695</name>
</gene>
<evidence type="ECO:0000259" key="1">
    <source>
        <dbReference type="SMART" id="SM01264"/>
    </source>
</evidence>
<dbReference type="GO" id="GO:0006508">
    <property type="term" value="P:proteolysis"/>
    <property type="evidence" value="ECO:0007669"/>
    <property type="project" value="InterPro"/>
</dbReference>
<dbReference type="Pfam" id="PF05193">
    <property type="entry name" value="Peptidase_M16_C"/>
    <property type="match status" value="1"/>
</dbReference>
<proteinExistence type="predicted"/>
<sequence length="982" mass="108868">MNQKSFPVGSKHHGFVVTRIEELPKLQNRLVQLTHEATGAKMIHLESADPNNLFAVAFPTNPQDSTGVAHILEHTALCGGKSYPVRDPFFSMVKRSLKTFMNAFTASDWTMYPFSTQNQKDFYNLLGVYLDAAFFPLLGELNFLQEGHRLEFEEPQNPDSPLVYKGVVYNEMLGAMSQPSQIMHRNLTRALFPTLTYHYNSGGDPDEIVKLSHQQLLDFHKQHYHPSNAYFFTYGNLPLEEHLAQIEAQVLAQFQKIEVHTRLPKEKRFSAPQSFEFTYPLEAGEDDGKKCQLALCWLTAGVTDSDEVLALNLMSRVLLGHSGAPLRKALLESKLGKALSDGTGFENEISETFFSAGLQGVGETDLPQVEALVRSTLNNIVLEGIKPLAIESALHQMEMETREITGGHYPYPLNLLFRFFGAWVHGGDPVLALDFDGAMERLHQKLQQPGYLESKIKTQLLDNPHQVRVTLKPEAGLEKEQQEKRQATLARIKAQLTQEETAKILEQTKALSDLQEAKEDLSVLPTLGISDIPLEVPFEVPVRLELEGRDVMLFEGATNGITYLQCGFALAGLSDLERSYLPLLGTLLTQTGKGDLGYEEMANRISLSTGGFSAGPSLRLALDQSRFEEFFTIGSKCLHKNLPRLFELLKKILLESRFQETERIHTLVGQRANSLSNSVIQAGHQYASTQASRGFSGTTRIEELYDGLSQVLLMKELAKAEPAPLLGRLTPFLALLEKLFVSERLSVFGLTEPGQRTALEEQILGFYGSLPAQKGRSGQPEPPALTPQYVREAWLTTTPVSYVAKAFKTPAYLSSEAPKLLVLSYLLKSEFLHAEIREKGGAYGGMAGYNAHEGILTLLSYRDPQLARTLEVYEQALGWLKKGDFGKPQVDEAILQCIGSMDTPQSPFGKALSEYGNLKKGKTVAHRLAFRKAVLETTKADLIEVGQRCLTGAASVAVVSSGDLLDKDQKALAGAPLERRAL</sequence>
<dbReference type="InterPro" id="IPR013578">
    <property type="entry name" value="Peptidase_M16C_assoc"/>
</dbReference>
<dbReference type="SUPFAM" id="SSF63411">
    <property type="entry name" value="LuxS/MPP-like metallohydrolase"/>
    <property type="match status" value="4"/>
</dbReference>
<evidence type="ECO:0000313" key="2">
    <source>
        <dbReference type="EMBL" id="OGH03447.1"/>
    </source>
</evidence>
<dbReference type="PANTHER" id="PTHR43016">
    <property type="entry name" value="PRESEQUENCE PROTEASE"/>
    <property type="match status" value="1"/>
</dbReference>
<dbReference type="InterPro" id="IPR011765">
    <property type="entry name" value="Pept_M16_N"/>
</dbReference>
<evidence type="ECO:0000313" key="3">
    <source>
        <dbReference type="Proteomes" id="UP000177583"/>
    </source>
</evidence>
<dbReference type="Pfam" id="PF08367">
    <property type="entry name" value="M16C_assoc"/>
    <property type="match status" value="1"/>
</dbReference>
<dbReference type="Pfam" id="PF22516">
    <property type="entry name" value="PreP_C"/>
    <property type="match status" value="1"/>
</dbReference>
<comment type="caution">
    <text evidence="2">The sequence shown here is derived from an EMBL/GenBank/DDBJ whole genome shotgun (WGS) entry which is preliminary data.</text>
</comment>